<evidence type="ECO:0000313" key="2">
    <source>
        <dbReference type="EMBL" id="KAL3885124.1"/>
    </source>
</evidence>
<dbReference type="EMBL" id="JBJQND010000002">
    <property type="protein sequence ID" value="KAL3885124.1"/>
    <property type="molecule type" value="Genomic_DNA"/>
</dbReference>
<name>A0ABD3XFU7_SINWO</name>
<keyword evidence="3" id="KW-1185">Reference proteome</keyword>
<feature type="non-terminal residue" evidence="2">
    <location>
        <position position="99"/>
    </location>
</feature>
<dbReference type="PROSITE" id="PS50835">
    <property type="entry name" value="IG_LIKE"/>
    <property type="match status" value="1"/>
</dbReference>
<organism evidence="2 3">
    <name type="scientific">Sinanodonta woodiana</name>
    <name type="common">Chinese pond mussel</name>
    <name type="synonym">Anodonta woodiana</name>
    <dbReference type="NCBI Taxonomy" id="1069815"/>
    <lineage>
        <taxon>Eukaryota</taxon>
        <taxon>Metazoa</taxon>
        <taxon>Spiralia</taxon>
        <taxon>Lophotrochozoa</taxon>
        <taxon>Mollusca</taxon>
        <taxon>Bivalvia</taxon>
        <taxon>Autobranchia</taxon>
        <taxon>Heteroconchia</taxon>
        <taxon>Palaeoheterodonta</taxon>
        <taxon>Unionida</taxon>
        <taxon>Unionoidea</taxon>
        <taxon>Unionidae</taxon>
        <taxon>Unioninae</taxon>
        <taxon>Sinanodonta</taxon>
    </lineage>
</organism>
<dbReference type="AlphaFoldDB" id="A0ABD3XFU7"/>
<proteinExistence type="predicted"/>
<feature type="non-terminal residue" evidence="2">
    <location>
        <position position="1"/>
    </location>
</feature>
<protein>
    <recommendedName>
        <fullName evidence="1">Ig-like domain-containing protein</fullName>
    </recommendedName>
</protein>
<evidence type="ECO:0000313" key="3">
    <source>
        <dbReference type="Proteomes" id="UP001634394"/>
    </source>
</evidence>
<reference evidence="2 3" key="1">
    <citation type="submission" date="2024-11" db="EMBL/GenBank/DDBJ databases">
        <title>Chromosome-level genome assembly of the freshwater bivalve Anodonta woodiana.</title>
        <authorList>
            <person name="Chen X."/>
        </authorList>
    </citation>
    <scope>NUCLEOTIDE SEQUENCE [LARGE SCALE GENOMIC DNA]</scope>
    <source>
        <strain evidence="2">MN2024</strain>
        <tissue evidence="2">Gills</tissue>
    </source>
</reference>
<sequence>RLLPLGVHLIDGSHLAIIGAKSSNVGTFTCVINKNGHEAASKNNVTIVSDEYLFNPFTENAHVTSVIASPNPPQTGHRVDIHCNATGYPDPTIYWSYTD</sequence>
<gene>
    <name evidence="2" type="ORF">ACJMK2_025222</name>
</gene>
<evidence type="ECO:0000259" key="1">
    <source>
        <dbReference type="PROSITE" id="PS50835"/>
    </source>
</evidence>
<dbReference type="Proteomes" id="UP001634394">
    <property type="component" value="Unassembled WGS sequence"/>
</dbReference>
<dbReference type="InterPro" id="IPR036179">
    <property type="entry name" value="Ig-like_dom_sf"/>
</dbReference>
<accession>A0ABD3XFU7</accession>
<dbReference type="SUPFAM" id="SSF48726">
    <property type="entry name" value="Immunoglobulin"/>
    <property type="match status" value="1"/>
</dbReference>
<dbReference type="InterPro" id="IPR007110">
    <property type="entry name" value="Ig-like_dom"/>
</dbReference>
<comment type="caution">
    <text evidence="2">The sequence shown here is derived from an EMBL/GenBank/DDBJ whole genome shotgun (WGS) entry which is preliminary data.</text>
</comment>
<feature type="domain" description="Ig-like" evidence="1">
    <location>
        <begin position="56"/>
        <end position="99"/>
    </location>
</feature>